<dbReference type="InterPro" id="IPR013083">
    <property type="entry name" value="Znf_RING/FYVE/PHD"/>
</dbReference>
<dbReference type="InterPro" id="IPR036431">
    <property type="entry name" value="ARID_dom_sf"/>
</dbReference>
<dbReference type="PROSITE" id="PS51183">
    <property type="entry name" value="JMJN"/>
    <property type="match status" value="1"/>
</dbReference>
<dbReference type="Gene3D" id="2.60.120.650">
    <property type="entry name" value="Cupin"/>
    <property type="match status" value="2"/>
</dbReference>
<dbReference type="PROSITE" id="PS50016">
    <property type="entry name" value="ZF_PHD_2"/>
    <property type="match status" value="2"/>
</dbReference>
<feature type="compositionally biased region" description="Basic and acidic residues" evidence="8">
    <location>
        <begin position="251"/>
        <end position="300"/>
    </location>
</feature>
<dbReference type="PROSITE" id="PS51184">
    <property type="entry name" value="JMJC"/>
    <property type="match status" value="1"/>
</dbReference>
<dbReference type="InterPro" id="IPR003349">
    <property type="entry name" value="JmjN"/>
</dbReference>
<dbReference type="InterPro" id="IPR004198">
    <property type="entry name" value="Znf_C5HC2"/>
</dbReference>
<dbReference type="Pfam" id="PF02375">
    <property type="entry name" value="JmjN"/>
    <property type="match status" value="1"/>
</dbReference>
<dbReference type="Pfam" id="PF01388">
    <property type="entry name" value="ARID"/>
    <property type="match status" value="1"/>
</dbReference>
<evidence type="ECO:0000256" key="5">
    <source>
        <dbReference type="ARBA" id="ARBA00023004"/>
    </source>
</evidence>
<dbReference type="Gene3D" id="1.10.150.60">
    <property type="entry name" value="ARID DNA-binding domain"/>
    <property type="match status" value="1"/>
</dbReference>
<evidence type="ECO:0000256" key="8">
    <source>
        <dbReference type="SAM" id="MobiDB-lite"/>
    </source>
</evidence>
<keyword evidence="6" id="KW-0539">Nucleus</keyword>
<feature type="domain" description="PHD-type" evidence="9">
    <location>
        <begin position="1399"/>
        <end position="1483"/>
    </location>
</feature>
<dbReference type="InterPro" id="IPR003347">
    <property type="entry name" value="JmjC_dom"/>
</dbReference>
<dbReference type="PROSITE" id="PS01359">
    <property type="entry name" value="ZF_PHD_1"/>
    <property type="match status" value="1"/>
</dbReference>
<dbReference type="PROSITE" id="PS51011">
    <property type="entry name" value="ARID"/>
    <property type="match status" value="1"/>
</dbReference>
<feature type="compositionally biased region" description="Low complexity" evidence="8">
    <location>
        <begin position="195"/>
        <end position="205"/>
    </location>
</feature>
<gene>
    <name evidence="13" type="ORF">Poli38472_002627</name>
</gene>
<feature type="region of interest" description="Disordered" evidence="8">
    <location>
        <begin position="820"/>
        <end position="843"/>
    </location>
</feature>
<dbReference type="SMART" id="SM00249">
    <property type="entry name" value="PHD"/>
    <property type="match status" value="3"/>
</dbReference>
<evidence type="ECO:0000259" key="9">
    <source>
        <dbReference type="PROSITE" id="PS50016"/>
    </source>
</evidence>
<sequence>MDWDPQAVATDGYICPPCPVFHPSVEEFKHPLKYIASIRHIGMQAGICKIVPPKGWQPPFALNEKTFRFRTRVQQLNCIDGHTRAEGNFVEALRLFLYRHGTPMQELPRVDGQLLNLHLLYKTVVELGGYTTVCESNQWAQVVRRVGRTLASDRPSTALCETYREHYESCLLAYERQEDVRLRTPDVKKEVVGQTSAVSVASSTTPSDKIRSTMRKQGGGRTRTVEEAQDMESDSSPDPKRVKRTLFSVGNEKDIVKKEENADETSLQHEHSADSTTAKKEPRPEDLEPEALKPDEHRRHRLEPPEFHVGLKFYQYFPQSGAVIGQIQRVVGGKKPHVAVKYLADGSRDTIDHSTMQIVVANGWDANAAELAFKSEICQSCLRGDCWDQLLLCDGCNSGHHMFCLDVPLKQVPAGDWYCDSCVEESMAPSKETNPKFGFEMGSEYNLGMYKEKADNWKRSYFGAERDSELEHLSDLDLEREYWRILGTPQHELRLEVEYGSDVDTGSVGSGFPRTDDYLKSVKAIARRMAILSARKGATPAQKKMSELFSRGVQAMVDSGVSLNELVKKYAMDDWNLNNLPKLSGSVLQHLDEDIKGVMVPWIYMGMCFSTFCWHVEDHNFYSISYVHCGAPKTWYGVPCHKAEYFESVMKKLTPELFGSQPDLHLQLVTMFSPATLIKHGVPVYRATHNPNEFMVTFPSAYHGGFNNGFNCAEAVNFATVDWLPWGAKSVLNYKNYSKLPVFAHEALVVSLAETLVESSTFDYEAAKEHLIPAVEQLLKDADAFEMTLKENNVDQVELMAEYARRHGLSDGSSNSAIAGGTHARSCRMPKPLNSPEKSRRMAVMAPVAKPEPRTAKMSMGETMKARPTRMVIWAGTAGKSEGLRCSICKQYCYLQAVVCTRCRHQSSVGCVDHYATMCKCDAEEHYVYVHRYDQSYLPGVLTAMKARLEAVEAWEEERNTLFSQEAAPSITAAKQLLSAGRKCGGVPLEKIDDLELAIASAVKWTETATSTLKKVEHSEDTPQGDVMMLILRLMDEAERLRVAPDTHDQMKAVLGKQTECVAVTGRVLKRVEELQTKESSPSSFDLDSKHDVEMLWPQNEGRRRLLSELDGSVRNAEAMQVSLPQQMHLSVTQATEFLNILIAITDMLVRIAASSKAKTTSSQSSRPVMEYECRSLLSRLATWEMHAHTSLHKGNVLRSLLRATDFVVSELNDAMSDHSKSLEELEMLAKRSAALSIRPDRLDELENRLELCRVWETRAKQLLDPAVLMNPRVERPGIAEAERFLEDADRHYVPTTSVSRRQLHSRLQDCRRWTTAVSALFIRSSETNMSLAAFLQAAVEKFQRFHERDVHPWCRLHCICDQVLTPNASIVSCVRCARVYHTQCVSLPPSYNFHNHQNFVCLACQGPTARSYGAPAHHGRQLTQPVYPTPTYPQFCSCRGPENMSMICCDVCDEWYHSECIGMSNEEMELLDAYRCLRCAIRQNLYYLDKKNLRRDAMGRRPAFARVEALLTQLRTSLIALPEGAKELVDYVHLVQRLEAQVQQYVRAFASEFNVASFTSLSYQAEVDQLLPLMHQLTDLEVGLDTAQANLAAIHWSLRACQLVLKCERPPKFSHLVLLLNDAKQPGFTFPRQEYYHIQQTIEDHVLRATEWLRQAKMLEVEEWNVEKARRLVYLYQDLCQFLELPAADVELVFRAAGEAVVGVRPQSHWDMRQRVMYASIN</sequence>
<feature type="domain" description="JmjN" evidence="11">
    <location>
        <begin position="18"/>
        <end position="59"/>
    </location>
</feature>
<keyword evidence="2" id="KW-0479">Metal-binding</keyword>
<dbReference type="GO" id="GO:0008270">
    <property type="term" value="F:zinc ion binding"/>
    <property type="evidence" value="ECO:0007669"/>
    <property type="project" value="UniProtKB-KW"/>
</dbReference>
<feature type="domain" description="JmjC" evidence="12">
    <location>
        <begin position="569"/>
        <end position="735"/>
    </location>
</feature>
<dbReference type="Gene3D" id="3.30.40.10">
    <property type="entry name" value="Zinc/RING finger domain, C3HC4 (zinc finger)"/>
    <property type="match status" value="2"/>
</dbReference>
<dbReference type="SMART" id="SM00501">
    <property type="entry name" value="BRIGHT"/>
    <property type="match status" value="1"/>
</dbReference>
<name>A0A8K1CJ48_PYTOL</name>
<dbReference type="SUPFAM" id="SSF57903">
    <property type="entry name" value="FYVE/PHD zinc finger"/>
    <property type="match status" value="3"/>
</dbReference>
<dbReference type="SMART" id="SM00545">
    <property type="entry name" value="JmjN"/>
    <property type="match status" value="1"/>
</dbReference>
<evidence type="ECO:0008006" key="15">
    <source>
        <dbReference type="Google" id="ProtNLM"/>
    </source>
</evidence>
<dbReference type="Pfam" id="PF02928">
    <property type="entry name" value="zf-C5HC2"/>
    <property type="match status" value="1"/>
</dbReference>
<feature type="domain" description="PHD-type" evidence="9">
    <location>
        <begin position="375"/>
        <end position="425"/>
    </location>
</feature>
<evidence type="ECO:0000313" key="14">
    <source>
        <dbReference type="Proteomes" id="UP000794436"/>
    </source>
</evidence>
<dbReference type="GO" id="GO:0005634">
    <property type="term" value="C:nucleus"/>
    <property type="evidence" value="ECO:0007669"/>
    <property type="project" value="UniProtKB-SubCell"/>
</dbReference>
<keyword evidence="4" id="KW-0862">Zinc</keyword>
<dbReference type="Pfam" id="PF00628">
    <property type="entry name" value="PHD"/>
    <property type="match status" value="2"/>
</dbReference>
<comment type="caution">
    <text evidence="13">The sequence shown here is derived from an EMBL/GenBank/DDBJ whole genome shotgun (WGS) entry which is preliminary data.</text>
</comment>
<evidence type="ECO:0000256" key="7">
    <source>
        <dbReference type="PROSITE-ProRule" id="PRU00146"/>
    </source>
</evidence>
<evidence type="ECO:0000256" key="4">
    <source>
        <dbReference type="ARBA" id="ARBA00022833"/>
    </source>
</evidence>
<keyword evidence="5" id="KW-0408">Iron</keyword>
<dbReference type="Proteomes" id="UP000794436">
    <property type="component" value="Unassembled WGS sequence"/>
</dbReference>
<dbReference type="InterPro" id="IPR019786">
    <property type="entry name" value="Zinc_finger_PHD-type_CS"/>
</dbReference>
<dbReference type="Pfam" id="PF02373">
    <property type="entry name" value="JmjC"/>
    <property type="match status" value="1"/>
</dbReference>
<dbReference type="GO" id="GO:0010468">
    <property type="term" value="P:regulation of gene expression"/>
    <property type="evidence" value="ECO:0007669"/>
    <property type="project" value="TreeGrafter"/>
</dbReference>
<dbReference type="EMBL" id="SPLM01000072">
    <property type="protein sequence ID" value="TMW63686.1"/>
    <property type="molecule type" value="Genomic_DNA"/>
</dbReference>
<feature type="region of interest" description="Disordered" evidence="8">
    <location>
        <begin position="195"/>
        <end position="300"/>
    </location>
</feature>
<dbReference type="SUPFAM" id="SSF51197">
    <property type="entry name" value="Clavaminate synthase-like"/>
    <property type="match status" value="1"/>
</dbReference>
<dbReference type="CDD" id="cd15545">
    <property type="entry name" value="PHD_BAZ2A_like"/>
    <property type="match status" value="1"/>
</dbReference>
<reference evidence="13" key="1">
    <citation type="submission" date="2019-03" db="EMBL/GenBank/DDBJ databases">
        <title>Long read genome sequence of the mycoparasitic Pythium oligandrum ATCC 38472 isolated from sugarbeet rhizosphere.</title>
        <authorList>
            <person name="Gaulin E."/>
        </authorList>
    </citation>
    <scope>NUCLEOTIDE SEQUENCE</scope>
    <source>
        <strain evidence="13">ATCC 38472_TT</strain>
    </source>
</reference>
<dbReference type="Gene3D" id="2.30.30.1150">
    <property type="match status" value="1"/>
</dbReference>
<dbReference type="SMART" id="SM00558">
    <property type="entry name" value="JmjC"/>
    <property type="match status" value="1"/>
</dbReference>
<evidence type="ECO:0000259" key="12">
    <source>
        <dbReference type="PROSITE" id="PS51184"/>
    </source>
</evidence>
<dbReference type="GO" id="GO:0003677">
    <property type="term" value="F:DNA binding"/>
    <property type="evidence" value="ECO:0007669"/>
    <property type="project" value="InterPro"/>
</dbReference>
<dbReference type="OrthoDB" id="1678912at2759"/>
<keyword evidence="3 7" id="KW-0863">Zinc-finger</keyword>
<evidence type="ECO:0000256" key="3">
    <source>
        <dbReference type="ARBA" id="ARBA00022771"/>
    </source>
</evidence>
<dbReference type="PANTHER" id="PTHR10694:SF33">
    <property type="entry name" value="LYSINE-SPECIFIC DEMETHYLASE 5"/>
    <property type="match status" value="1"/>
</dbReference>
<evidence type="ECO:0000256" key="1">
    <source>
        <dbReference type="ARBA" id="ARBA00004123"/>
    </source>
</evidence>
<evidence type="ECO:0000313" key="13">
    <source>
        <dbReference type="EMBL" id="TMW63686.1"/>
    </source>
</evidence>
<protein>
    <recommendedName>
        <fullName evidence="15">[Histone H3]-trimethyl-L-lysine(4) demethylase</fullName>
    </recommendedName>
</protein>
<dbReference type="SMART" id="SM01014">
    <property type="entry name" value="ARID"/>
    <property type="match status" value="1"/>
</dbReference>
<feature type="domain" description="ARID" evidence="10">
    <location>
        <begin position="83"/>
        <end position="179"/>
    </location>
</feature>
<dbReference type="SUPFAM" id="SSF46774">
    <property type="entry name" value="ARID-like"/>
    <property type="match status" value="1"/>
</dbReference>
<evidence type="ECO:0000256" key="6">
    <source>
        <dbReference type="ARBA" id="ARBA00023242"/>
    </source>
</evidence>
<comment type="subcellular location">
    <subcellularLocation>
        <location evidence="1">Nucleus</location>
    </subcellularLocation>
</comment>
<proteinExistence type="predicted"/>
<dbReference type="InterPro" id="IPR001965">
    <property type="entry name" value="Znf_PHD"/>
</dbReference>
<evidence type="ECO:0000256" key="2">
    <source>
        <dbReference type="ARBA" id="ARBA00022723"/>
    </source>
</evidence>
<dbReference type="InterPro" id="IPR019787">
    <property type="entry name" value="Znf_PHD-finger"/>
</dbReference>
<evidence type="ECO:0000259" key="11">
    <source>
        <dbReference type="PROSITE" id="PS51183"/>
    </source>
</evidence>
<evidence type="ECO:0000259" key="10">
    <source>
        <dbReference type="PROSITE" id="PS51011"/>
    </source>
</evidence>
<dbReference type="InterPro" id="IPR001606">
    <property type="entry name" value="ARID_dom"/>
</dbReference>
<dbReference type="GO" id="GO:0141052">
    <property type="term" value="F:histone H3 demethylase activity"/>
    <property type="evidence" value="ECO:0007669"/>
    <property type="project" value="UniProtKB-ARBA"/>
</dbReference>
<accession>A0A8K1CJ48</accession>
<dbReference type="GO" id="GO:0000785">
    <property type="term" value="C:chromatin"/>
    <property type="evidence" value="ECO:0007669"/>
    <property type="project" value="TreeGrafter"/>
</dbReference>
<keyword evidence="14" id="KW-1185">Reference proteome</keyword>
<dbReference type="PANTHER" id="PTHR10694">
    <property type="entry name" value="LYSINE-SPECIFIC DEMETHYLASE"/>
    <property type="match status" value="1"/>
</dbReference>
<organism evidence="13 14">
    <name type="scientific">Pythium oligandrum</name>
    <name type="common">Mycoparasitic fungus</name>
    <dbReference type="NCBI Taxonomy" id="41045"/>
    <lineage>
        <taxon>Eukaryota</taxon>
        <taxon>Sar</taxon>
        <taxon>Stramenopiles</taxon>
        <taxon>Oomycota</taxon>
        <taxon>Peronosporomycetes</taxon>
        <taxon>Pythiales</taxon>
        <taxon>Pythiaceae</taxon>
        <taxon>Pythium</taxon>
    </lineage>
</organism>
<dbReference type="InterPro" id="IPR011011">
    <property type="entry name" value="Znf_FYVE_PHD"/>
</dbReference>